<keyword evidence="4" id="KW-0732">Signal</keyword>
<dbReference type="PROSITE" id="PS51782">
    <property type="entry name" value="LYSM"/>
    <property type="match status" value="2"/>
</dbReference>
<dbReference type="PANTHER" id="PTHR34997:SF1">
    <property type="entry name" value="PEPTIDOGLYCAN-BINDING LYSIN DOMAIN"/>
    <property type="match status" value="1"/>
</dbReference>
<dbReference type="CDD" id="cd00118">
    <property type="entry name" value="LysM"/>
    <property type="match status" value="1"/>
</dbReference>
<feature type="chain" id="PRO_5034416313" description="LysM domain-containing protein" evidence="4">
    <location>
        <begin position="20"/>
        <end position="225"/>
    </location>
</feature>
<name>A0A8H7PQM7_MORIS</name>
<keyword evidence="1" id="KW-0147">Chitin-binding</keyword>
<dbReference type="Proteomes" id="UP000654370">
    <property type="component" value="Unassembled WGS sequence"/>
</dbReference>
<dbReference type="SMART" id="SM00257">
    <property type="entry name" value="LysM"/>
    <property type="match status" value="2"/>
</dbReference>
<evidence type="ECO:0000259" key="5">
    <source>
        <dbReference type="PROSITE" id="PS51782"/>
    </source>
</evidence>
<feature type="domain" description="LysM" evidence="5">
    <location>
        <begin position="173"/>
        <end position="223"/>
    </location>
</feature>
<dbReference type="Pfam" id="PF01476">
    <property type="entry name" value="LysM"/>
    <property type="match status" value="1"/>
</dbReference>
<dbReference type="PANTHER" id="PTHR34997">
    <property type="entry name" value="AM15"/>
    <property type="match status" value="1"/>
</dbReference>
<dbReference type="GO" id="GO:0008061">
    <property type="term" value="F:chitin binding"/>
    <property type="evidence" value="ECO:0007669"/>
    <property type="project" value="UniProtKB-KW"/>
</dbReference>
<dbReference type="SUPFAM" id="SSF54106">
    <property type="entry name" value="LysM domain"/>
    <property type="match status" value="2"/>
</dbReference>
<organism evidence="6 7">
    <name type="scientific">Mortierella isabellina</name>
    <name type="common">Filamentous fungus</name>
    <name type="synonym">Umbelopsis isabellina</name>
    <dbReference type="NCBI Taxonomy" id="91625"/>
    <lineage>
        <taxon>Eukaryota</taxon>
        <taxon>Fungi</taxon>
        <taxon>Fungi incertae sedis</taxon>
        <taxon>Mucoromycota</taxon>
        <taxon>Mucoromycotina</taxon>
        <taxon>Umbelopsidomycetes</taxon>
        <taxon>Umbelopsidales</taxon>
        <taxon>Umbelopsidaceae</taxon>
        <taxon>Umbelopsis</taxon>
    </lineage>
</organism>
<evidence type="ECO:0000313" key="7">
    <source>
        <dbReference type="Proteomes" id="UP000654370"/>
    </source>
</evidence>
<evidence type="ECO:0000256" key="2">
    <source>
        <dbReference type="ARBA" id="ARBA00023026"/>
    </source>
</evidence>
<dbReference type="OrthoDB" id="5985073at2759"/>
<dbReference type="AlphaFoldDB" id="A0A8H7PQM7"/>
<feature type="compositionally biased region" description="Basic residues" evidence="3">
    <location>
        <begin position="121"/>
        <end position="148"/>
    </location>
</feature>
<evidence type="ECO:0000313" key="6">
    <source>
        <dbReference type="EMBL" id="KAG2178120.1"/>
    </source>
</evidence>
<feature type="region of interest" description="Disordered" evidence="3">
    <location>
        <begin position="82"/>
        <end position="162"/>
    </location>
</feature>
<evidence type="ECO:0000256" key="1">
    <source>
        <dbReference type="ARBA" id="ARBA00022669"/>
    </source>
</evidence>
<keyword evidence="2" id="KW-0843">Virulence</keyword>
<feature type="domain" description="LysM" evidence="5">
    <location>
        <begin position="29"/>
        <end position="79"/>
    </location>
</feature>
<proteinExistence type="predicted"/>
<accession>A0A8H7PQM7</accession>
<reference evidence="6" key="1">
    <citation type="submission" date="2020-12" db="EMBL/GenBank/DDBJ databases">
        <title>Metabolic potential, ecology and presence of endohyphal bacteria is reflected in genomic diversity of Mucoromycotina.</title>
        <authorList>
            <person name="Muszewska A."/>
            <person name="Okrasinska A."/>
            <person name="Steczkiewicz K."/>
            <person name="Drgas O."/>
            <person name="Orlowska M."/>
            <person name="Perlinska-Lenart U."/>
            <person name="Aleksandrzak-Piekarczyk T."/>
            <person name="Szatraj K."/>
            <person name="Zielenkiewicz U."/>
            <person name="Pilsyk S."/>
            <person name="Malc E."/>
            <person name="Mieczkowski P."/>
            <person name="Kruszewska J.S."/>
            <person name="Biernat P."/>
            <person name="Pawlowska J."/>
        </authorList>
    </citation>
    <scope>NUCLEOTIDE SEQUENCE</scope>
    <source>
        <strain evidence="6">WA0000067209</strain>
    </source>
</reference>
<comment type="caution">
    <text evidence="6">The sequence shown here is derived from an EMBL/GenBank/DDBJ whole genome shotgun (WGS) entry which is preliminary data.</text>
</comment>
<gene>
    <name evidence="6" type="ORF">INT43_003373</name>
</gene>
<feature type="compositionally biased region" description="Basic residues" evidence="3">
    <location>
        <begin position="99"/>
        <end position="110"/>
    </location>
</feature>
<keyword evidence="7" id="KW-1185">Reference proteome</keyword>
<evidence type="ECO:0000256" key="4">
    <source>
        <dbReference type="SAM" id="SignalP"/>
    </source>
</evidence>
<dbReference type="InterPro" id="IPR052210">
    <property type="entry name" value="LysM1-like"/>
</dbReference>
<dbReference type="Gene3D" id="3.10.350.10">
    <property type="entry name" value="LysM domain"/>
    <property type="match status" value="2"/>
</dbReference>
<sequence>MKFTAIAVALTLAATTVSAYQGPVAGCKQVVTVKKGDSCEALAASHHITVPELIKINTGLHWGPGHYCDNLDVGKKYCVKGPNSKSTSTHNKSVEHKEKCAKKKAKKAAALKKAQEDAAKKSSHKKTTKKHTTKKSTKKTTKAHHTTKKPTTSKPSGDTSGPIAHRTIASCKVYHLVTPQDGCESVMSKFHISPADFFKWNPGVHHSADHDCDNLDTGKRYCVKA</sequence>
<dbReference type="EMBL" id="JAEPQZ010000008">
    <property type="protein sequence ID" value="KAG2178120.1"/>
    <property type="molecule type" value="Genomic_DNA"/>
</dbReference>
<dbReference type="InterPro" id="IPR036779">
    <property type="entry name" value="LysM_dom_sf"/>
</dbReference>
<feature type="signal peptide" evidence="4">
    <location>
        <begin position="1"/>
        <end position="19"/>
    </location>
</feature>
<dbReference type="InterPro" id="IPR018392">
    <property type="entry name" value="LysM"/>
</dbReference>
<protein>
    <recommendedName>
        <fullName evidence="5">LysM domain-containing protein</fullName>
    </recommendedName>
</protein>
<evidence type="ECO:0000256" key="3">
    <source>
        <dbReference type="SAM" id="MobiDB-lite"/>
    </source>
</evidence>